<dbReference type="Gene3D" id="3.30.2310.20">
    <property type="entry name" value="RelE-like"/>
    <property type="match status" value="1"/>
</dbReference>
<evidence type="ECO:0000313" key="1">
    <source>
        <dbReference type="EMBL" id="BBO22042.1"/>
    </source>
</evidence>
<name>A0A809RQW7_9PROT</name>
<protein>
    <submittedName>
        <fullName evidence="1">Type II toxin-antitoxin system RelE/ParE family toxin</fullName>
    </submittedName>
</protein>
<gene>
    <name evidence="1" type="ORF">DSYM_27410</name>
</gene>
<accession>A0A809RQW7</accession>
<evidence type="ECO:0000313" key="2">
    <source>
        <dbReference type="Proteomes" id="UP000662914"/>
    </source>
</evidence>
<dbReference type="KEGG" id="ddz:DSYM_27410"/>
<reference evidence="1" key="1">
    <citation type="journal article" name="DNA Res.">
        <title>The physiological potential of anammox bacteria as revealed by their core genome structure.</title>
        <authorList>
            <person name="Okubo T."/>
            <person name="Toyoda A."/>
            <person name="Fukuhara K."/>
            <person name="Uchiyama I."/>
            <person name="Harigaya Y."/>
            <person name="Kuroiwa M."/>
            <person name="Suzuki T."/>
            <person name="Murakami Y."/>
            <person name="Suwa Y."/>
            <person name="Takami H."/>
        </authorList>
    </citation>
    <scope>NUCLEOTIDE SEQUENCE</scope>
    <source>
        <strain evidence="1">317325-3</strain>
    </source>
</reference>
<organism evidence="1 2">
    <name type="scientific">Candidatus Desulfobacillus denitrificans</name>
    <dbReference type="NCBI Taxonomy" id="2608985"/>
    <lineage>
        <taxon>Bacteria</taxon>
        <taxon>Pseudomonadati</taxon>
        <taxon>Pseudomonadota</taxon>
        <taxon>Betaproteobacteria</taxon>
        <taxon>Candidatus Desulfobacillus</taxon>
    </lineage>
</organism>
<dbReference type="AlphaFoldDB" id="A0A809RQW7"/>
<sequence>MFSFHPEAEEEFEAAVAWYEERDTGLGLDFAAEVREAVRLAQSMPHAWPKVEESIRRVLVHRFP</sequence>
<dbReference type="Proteomes" id="UP000662914">
    <property type="component" value="Chromosome"/>
</dbReference>
<proteinExistence type="predicted"/>
<dbReference type="InterPro" id="IPR035093">
    <property type="entry name" value="RelE/ParE_toxin_dom_sf"/>
</dbReference>
<dbReference type="EMBL" id="AP021857">
    <property type="protein sequence ID" value="BBO22042.1"/>
    <property type="molecule type" value="Genomic_DNA"/>
</dbReference>